<protein>
    <submittedName>
        <fullName evidence="1">Uncharacterized protein</fullName>
    </submittedName>
</protein>
<dbReference type="AlphaFoldDB" id="A0A072MZK3"/>
<keyword evidence="2" id="KW-1185">Reference proteome</keyword>
<sequence length="53" mass="5975">MFNGFKMIFFYPLEKDALPSILTASPAIVVGEKLLSIVFMLEVELFQAHKNSV</sequence>
<accession>A0A072MZK3</accession>
<reference evidence="1 2" key="1">
    <citation type="submission" date="2012-12" db="EMBL/GenBank/DDBJ databases">
        <title>Genome assembly of Marinobacter sp. AK21.</title>
        <authorList>
            <person name="Khatri I."/>
            <person name="Kumar R."/>
            <person name="Vaidya B."/>
            <person name="Subramanian S."/>
            <person name="Pinnaka A."/>
        </authorList>
    </citation>
    <scope>NUCLEOTIDE SEQUENCE [LARGE SCALE GENOMIC DNA]</scope>
    <source>
        <strain evidence="1 2">AK21</strain>
    </source>
</reference>
<comment type="caution">
    <text evidence="1">The sequence shown here is derived from an EMBL/GenBank/DDBJ whole genome shotgun (WGS) entry which is preliminary data.</text>
</comment>
<dbReference type="Proteomes" id="UP000035057">
    <property type="component" value="Unassembled WGS sequence"/>
</dbReference>
<proteinExistence type="predicted"/>
<gene>
    <name evidence="1" type="ORF">D777_02985</name>
</gene>
<evidence type="ECO:0000313" key="2">
    <source>
        <dbReference type="Proteomes" id="UP000035057"/>
    </source>
</evidence>
<evidence type="ECO:0000313" key="1">
    <source>
        <dbReference type="EMBL" id="KEF30437.1"/>
    </source>
</evidence>
<dbReference type="PATRIC" id="fig|1137280.3.peg.2802"/>
<organism evidence="1 2">
    <name type="scientific">Marinobacter nitratireducens</name>
    <dbReference type="NCBI Taxonomy" id="1137280"/>
    <lineage>
        <taxon>Bacteria</taxon>
        <taxon>Pseudomonadati</taxon>
        <taxon>Pseudomonadota</taxon>
        <taxon>Gammaproteobacteria</taxon>
        <taxon>Pseudomonadales</taxon>
        <taxon>Marinobacteraceae</taxon>
        <taxon>Marinobacter</taxon>
    </lineage>
</organism>
<name>A0A072MZK3_9GAMM</name>
<dbReference type="EMBL" id="ANIE01000008">
    <property type="protein sequence ID" value="KEF30437.1"/>
    <property type="molecule type" value="Genomic_DNA"/>
</dbReference>